<dbReference type="RefSeq" id="WP_255424795.1">
    <property type="nucleotide sequence ID" value="NZ_JBHULE010000004.1"/>
</dbReference>
<name>A0ABW5LAC3_9FLAO</name>
<accession>A0ABW5LAC3</accession>
<organism evidence="2 3">
    <name type="scientific">Aquimarina rubra</name>
    <dbReference type="NCBI Taxonomy" id="1920033"/>
    <lineage>
        <taxon>Bacteria</taxon>
        <taxon>Pseudomonadati</taxon>
        <taxon>Bacteroidota</taxon>
        <taxon>Flavobacteriia</taxon>
        <taxon>Flavobacteriales</taxon>
        <taxon>Flavobacteriaceae</taxon>
        <taxon>Aquimarina</taxon>
    </lineage>
</organism>
<proteinExistence type="predicted"/>
<gene>
    <name evidence="2" type="ORF">ACFSR1_03595</name>
</gene>
<feature type="transmembrane region" description="Helical" evidence="1">
    <location>
        <begin position="16"/>
        <end position="37"/>
    </location>
</feature>
<keyword evidence="1" id="KW-0472">Membrane</keyword>
<keyword evidence="1" id="KW-1133">Transmembrane helix</keyword>
<sequence length="41" mass="4485">MKSSGDLGSSQKKRSSYFFIGFFIIAILSMTIVAWQLGVLG</sequence>
<keyword evidence="3" id="KW-1185">Reference proteome</keyword>
<keyword evidence="1" id="KW-0812">Transmembrane</keyword>
<reference evidence="3" key="1">
    <citation type="journal article" date="2019" name="Int. J. Syst. Evol. Microbiol.">
        <title>The Global Catalogue of Microorganisms (GCM) 10K type strain sequencing project: providing services to taxonomists for standard genome sequencing and annotation.</title>
        <authorList>
            <consortium name="The Broad Institute Genomics Platform"/>
            <consortium name="The Broad Institute Genome Sequencing Center for Infectious Disease"/>
            <person name="Wu L."/>
            <person name="Ma J."/>
        </authorList>
    </citation>
    <scope>NUCLEOTIDE SEQUENCE [LARGE SCALE GENOMIC DNA]</scope>
    <source>
        <strain evidence="3">KCTC 52274</strain>
    </source>
</reference>
<comment type="caution">
    <text evidence="2">The sequence shown here is derived from an EMBL/GenBank/DDBJ whole genome shotgun (WGS) entry which is preliminary data.</text>
</comment>
<dbReference type="EMBL" id="JBHULE010000004">
    <property type="protein sequence ID" value="MFD2561740.1"/>
    <property type="molecule type" value="Genomic_DNA"/>
</dbReference>
<evidence type="ECO:0000256" key="1">
    <source>
        <dbReference type="SAM" id="Phobius"/>
    </source>
</evidence>
<evidence type="ECO:0000313" key="3">
    <source>
        <dbReference type="Proteomes" id="UP001597319"/>
    </source>
</evidence>
<dbReference type="Proteomes" id="UP001597319">
    <property type="component" value="Unassembled WGS sequence"/>
</dbReference>
<evidence type="ECO:0000313" key="2">
    <source>
        <dbReference type="EMBL" id="MFD2561740.1"/>
    </source>
</evidence>
<protein>
    <submittedName>
        <fullName evidence="2">Uncharacterized protein</fullName>
    </submittedName>
</protein>